<gene>
    <name evidence="5" type="ORF">LMI_2891</name>
    <name evidence="6" type="ORF">SAMN02982997_02729</name>
</gene>
<sequence>MDKSIVIHQTADVQSQTIGKGTRIWQFVVILPQAKIGAEVNVCSHCFIENDVIIGDRVTIKSGVQLWDGIRIEQDVFIGPNVTFTNDKFPRSKQYPEKFLQTHIKKGASIGAGAVILPGLTIGEGAMIGAGAIVTKSVPPYGIVMGIASKLVGHVDGTADPALS</sequence>
<dbReference type="Proteomes" id="UP000032414">
    <property type="component" value="Chromosome I"/>
</dbReference>
<dbReference type="HOGENOM" id="CLU_051638_9_1_6"/>
<dbReference type="Gene3D" id="2.160.10.10">
    <property type="entry name" value="Hexapeptide repeat proteins"/>
    <property type="match status" value="1"/>
</dbReference>
<evidence type="ECO:0000256" key="2">
    <source>
        <dbReference type="ARBA" id="ARBA00022679"/>
    </source>
</evidence>
<proteinExistence type="inferred from homology"/>
<dbReference type="AlphaFoldDB" id="A0A098GJH0"/>
<dbReference type="InterPro" id="IPR011004">
    <property type="entry name" value="Trimer_LpxA-like_sf"/>
</dbReference>
<dbReference type="SUPFAM" id="SSF51161">
    <property type="entry name" value="Trimeric LpxA-like enzymes"/>
    <property type="match status" value="1"/>
</dbReference>
<evidence type="ECO:0000256" key="4">
    <source>
        <dbReference type="ARBA" id="ARBA00023315"/>
    </source>
</evidence>
<keyword evidence="8" id="KW-1185">Reference proteome</keyword>
<keyword evidence="4" id="KW-0012">Acyltransferase</keyword>
<name>A0A098GJH0_LEGMI</name>
<dbReference type="GO" id="GO:0016746">
    <property type="term" value="F:acyltransferase activity"/>
    <property type="evidence" value="ECO:0007669"/>
    <property type="project" value="UniProtKB-KW"/>
</dbReference>
<dbReference type="InterPro" id="IPR018357">
    <property type="entry name" value="Hexapep_transf_CS"/>
</dbReference>
<evidence type="ECO:0000256" key="1">
    <source>
        <dbReference type="ARBA" id="ARBA00007274"/>
    </source>
</evidence>
<accession>A0A098GJH0</accession>
<dbReference type="STRING" id="451.B6N58_13350"/>
<dbReference type="EMBL" id="FMVN01000016">
    <property type="protein sequence ID" value="SCY73998.1"/>
    <property type="molecule type" value="Genomic_DNA"/>
</dbReference>
<evidence type="ECO:0000256" key="3">
    <source>
        <dbReference type="ARBA" id="ARBA00022737"/>
    </source>
</evidence>
<organism evidence="5 7">
    <name type="scientific">Legionella micdadei</name>
    <name type="common">Tatlockia micdadei</name>
    <dbReference type="NCBI Taxonomy" id="451"/>
    <lineage>
        <taxon>Bacteria</taxon>
        <taxon>Pseudomonadati</taxon>
        <taxon>Pseudomonadota</taxon>
        <taxon>Gammaproteobacteria</taxon>
        <taxon>Legionellales</taxon>
        <taxon>Legionellaceae</taxon>
        <taxon>Legionella</taxon>
    </lineage>
</organism>
<dbReference type="OrthoDB" id="9800846at2"/>
<dbReference type="InterPro" id="IPR050179">
    <property type="entry name" value="Trans_hexapeptide_repeat"/>
</dbReference>
<dbReference type="CDD" id="cd03358">
    <property type="entry name" value="LbH_WxcM_N_like"/>
    <property type="match status" value="1"/>
</dbReference>
<dbReference type="Proteomes" id="UP000182998">
    <property type="component" value="Unassembled WGS sequence"/>
</dbReference>
<protein>
    <submittedName>
        <fullName evidence="6">Acetyltransferase (Isoleucine patch superfamily)</fullName>
    </submittedName>
    <submittedName>
        <fullName evidence="5">WxcM-like</fullName>
    </submittedName>
</protein>
<keyword evidence="2" id="KW-0808">Transferase</keyword>
<dbReference type="InterPro" id="IPR001451">
    <property type="entry name" value="Hexapep"/>
</dbReference>
<keyword evidence="3" id="KW-0677">Repeat</keyword>
<dbReference type="Pfam" id="PF00132">
    <property type="entry name" value="Hexapep"/>
    <property type="match status" value="2"/>
</dbReference>
<dbReference type="PATRIC" id="fig|451.8.peg.2482"/>
<dbReference type="EMBL" id="LN614830">
    <property type="protein sequence ID" value="CEG62130.1"/>
    <property type="molecule type" value="Genomic_DNA"/>
</dbReference>
<reference evidence="5" key="1">
    <citation type="submission" date="2014-09" db="EMBL/GenBank/DDBJ databases">
        <authorList>
            <person name="GOMEZ-VALERO Laura"/>
        </authorList>
    </citation>
    <scope>NUCLEOTIDE SEQUENCE</scope>
    <source>
        <strain evidence="5">ATCC33218</strain>
    </source>
</reference>
<dbReference type="PANTHER" id="PTHR43300">
    <property type="entry name" value="ACETYLTRANSFERASE"/>
    <property type="match status" value="1"/>
</dbReference>
<evidence type="ECO:0000313" key="8">
    <source>
        <dbReference type="Proteomes" id="UP000182998"/>
    </source>
</evidence>
<reference evidence="7" key="2">
    <citation type="submission" date="2014-09" db="EMBL/GenBank/DDBJ databases">
        <authorList>
            <person name="Gomez-Valero L."/>
        </authorList>
    </citation>
    <scope>NUCLEOTIDE SEQUENCE [LARGE SCALE GENOMIC DNA]</scope>
    <source>
        <strain evidence="7">ATCC33218</strain>
    </source>
</reference>
<evidence type="ECO:0000313" key="6">
    <source>
        <dbReference type="EMBL" id="SCY73998.1"/>
    </source>
</evidence>
<dbReference type="PROSITE" id="PS00101">
    <property type="entry name" value="HEXAPEP_TRANSFERASES"/>
    <property type="match status" value="1"/>
</dbReference>
<evidence type="ECO:0000313" key="5">
    <source>
        <dbReference type="EMBL" id="CEG62130.1"/>
    </source>
</evidence>
<reference evidence="6 8" key="3">
    <citation type="submission" date="2016-10" db="EMBL/GenBank/DDBJ databases">
        <authorList>
            <person name="Varghese N."/>
            <person name="Submissions S."/>
        </authorList>
    </citation>
    <scope>NUCLEOTIDE SEQUENCE [LARGE SCALE GENOMIC DNA]</scope>
    <source>
        <strain evidence="6 8">ATCC 33218</strain>
    </source>
</reference>
<comment type="similarity">
    <text evidence="1">Belongs to the transferase hexapeptide repeat family.</text>
</comment>
<dbReference type="KEGG" id="tmc:LMI_2891"/>
<evidence type="ECO:0000313" key="7">
    <source>
        <dbReference type="Proteomes" id="UP000032414"/>
    </source>
</evidence>
<dbReference type="RefSeq" id="WP_045100253.1">
    <property type="nucleotide sequence ID" value="NZ_CP020614.1"/>
</dbReference>
<dbReference type="PANTHER" id="PTHR43300:SF4">
    <property type="entry name" value="ACYL-[ACYL-CARRIER-PROTEIN]--UDP-N-ACETYLGLUCOSAMINE O-ACYLTRANSFERASE"/>
    <property type="match status" value="1"/>
</dbReference>